<keyword evidence="7" id="KW-0732">Signal</keyword>
<feature type="domain" description="Cytochrome c" evidence="8">
    <location>
        <begin position="21"/>
        <end position="104"/>
    </location>
</feature>
<evidence type="ECO:0000256" key="4">
    <source>
        <dbReference type="ARBA" id="ARBA00022982"/>
    </source>
</evidence>
<evidence type="ECO:0000256" key="7">
    <source>
        <dbReference type="SAM" id="SignalP"/>
    </source>
</evidence>
<reference evidence="9" key="1">
    <citation type="submission" date="2019-02" db="EMBL/GenBank/DDBJ databases">
        <authorList>
            <person name="Gruber-Vodicka R. H."/>
            <person name="Seah K. B. B."/>
        </authorList>
    </citation>
    <scope>NUCLEOTIDE SEQUENCE</scope>
    <source>
        <strain evidence="9">BECK_BY1</strain>
    </source>
</reference>
<sequence length="104" mass="10754">MRKLTTLTACAVLITGMSGAAIAADGASLYASKMCSTCHGADGKTPVMPSYPKVAGQNKDYTLQQIKDIRDGNRTNGLTAAMKGMIAGVTDSDAKKIAGWLASQ</sequence>
<dbReference type="GO" id="GO:0009055">
    <property type="term" value="F:electron transfer activity"/>
    <property type="evidence" value="ECO:0007669"/>
    <property type="project" value="InterPro"/>
</dbReference>
<evidence type="ECO:0000256" key="6">
    <source>
        <dbReference type="PROSITE-ProRule" id="PRU00433"/>
    </source>
</evidence>
<evidence type="ECO:0000256" key="1">
    <source>
        <dbReference type="ARBA" id="ARBA00022448"/>
    </source>
</evidence>
<organism evidence="9">
    <name type="scientific">Candidatus Kentrum sp. TUN</name>
    <dbReference type="NCBI Taxonomy" id="2126343"/>
    <lineage>
        <taxon>Bacteria</taxon>
        <taxon>Pseudomonadati</taxon>
        <taxon>Pseudomonadota</taxon>
        <taxon>Gammaproteobacteria</taxon>
        <taxon>Candidatus Kentrum</taxon>
    </lineage>
</organism>
<gene>
    <name evidence="9" type="ORF">BECKTUN1418D_GA0071000_104918</name>
</gene>
<dbReference type="Gene3D" id="1.10.760.10">
    <property type="entry name" value="Cytochrome c-like domain"/>
    <property type="match status" value="1"/>
</dbReference>
<evidence type="ECO:0000256" key="3">
    <source>
        <dbReference type="ARBA" id="ARBA00022723"/>
    </source>
</evidence>
<name>A0A450ZRW3_9GAMM</name>
<evidence type="ECO:0000313" key="9">
    <source>
        <dbReference type="EMBL" id="VFK56565.1"/>
    </source>
</evidence>
<evidence type="ECO:0000259" key="8">
    <source>
        <dbReference type="PROSITE" id="PS51007"/>
    </source>
</evidence>
<keyword evidence="4" id="KW-0249">Electron transport</keyword>
<dbReference type="SUPFAM" id="SSF46626">
    <property type="entry name" value="Cytochrome c"/>
    <property type="match status" value="1"/>
</dbReference>
<dbReference type="InterPro" id="IPR050597">
    <property type="entry name" value="Cytochrome_c_Oxidase_Subunit"/>
</dbReference>
<dbReference type="GO" id="GO:0020037">
    <property type="term" value="F:heme binding"/>
    <property type="evidence" value="ECO:0007669"/>
    <property type="project" value="InterPro"/>
</dbReference>
<dbReference type="PROSITE" id="PS51007">
    <property type="entry name" value="CYTC"/>
    <property type="match status" value="1"/>
</dbReference>
<dbReference type="EMBL" id="CAADFX010000049">
    <property type="protein sequence ID" value="VFK56565.1"/>
    <property type="molecule type" value="Genomic_DNA"/>
</dbReference>
<keyword evidence="3 6" id="KW-0479">Metal-binding</keyword>
<feature type="chain" id="PRO_5019009283" evidence="7">
    <location>
        <begin position="24"/>
        <end position="104"/>
    </location>
</feature>
<accession>A0A450ZRW3</accession>
<keyword evidence="5 6" id="KW-0408">Iron</keyword>
<proteinExistence type="predicted"/>
<dbReference type="AlphaFoldDB" id="A0A450ZRW3"/>
<dbReference type="PANTHER" id="PTHR33751">
    <property type="entry name" value="CBB3-TYPE CYTOCHROME C OXIDASE SUBUNIT FIXP"/>
    <property type="match status" value="1"/>
</dbReference>
<keyword evidence="1" id="KW-0813">Transport</keyword>
<dbReference type="Pfam" id="PF00034">
    <property type="entry name" value="Cytochrom_C"/>
    <property type="match status" value="1"/>
</dbReference>
<dbReference type="GO" id="GO:0046872">
    <property type="term" value="F:metal ion binding"/>
    <property type="evidence" value="ECO:0007669"/>
    <property type="project" value="UniProtKB-KW"/>
</dbReference>
<dbReference type="PANTHER" id="PTHR33751:SF9">
    <property type="entry name" value="CYTOCHROME C4"/>
    <property type="match status" value="1"/>
</dbReference>
<evidence type="ECO:0000256" key="5">
    <source>
        <dbReference type="ARBA" id="ARBA00023004"/>
    </source>
</evidence>
<dbReference type="InterPro" id="IPR009056">
    <property type="entry name" value="Cyt_c-like_dom"/>
</dbReference>
<feature type="signal peptide" evidence="7">
    <location>
        <begin position="1"/>
        <end position="23"/>
    </location>
</feature>
<protein>
    <submittedName>
        <fullName evidence="9">Cytochrome c</fullName>
    </submittedName>
</protein>
<keyword evidence="2 6" id="KW-0349">Heme</keyword>
<dbReference type="InterPro" id="IPR036909">
    <property type="entry name" value="Cyt_c-like_dom_sf"/>
</dbReference>
<evidence type="ECO:0000256" key="2">
    <source>
        <dbReference type="ARBA" id="ARBA00022617"/>
    </source>
</evidence>